<evidence type="ECO:0000313" key="3">
    <source>
        <dbReference type="Proteomes" id="UP000317378"/>
    </source>
</evidence>
<reference evidence="2 3" key="1">
    <citation type="submission" date="2019-06" db="EMBL/GenBank/DDBJ databases">
        <title>Streptomyces sporangiiformans sp. nov., a novel actinomycete isolated from soil in Mount Song.</title>
        <authorList>
            <person name="Han L."/>
        </authorList>
    </citation>
    <scope>NUCLEOTIDE SEQUENCE [LARGE SCALE GENOMIC DNA]</scope>
    <source>
        <strain evidence="2 3">NEAU-SSA 1</strain>
    </source>
</reference>
<dbReference type="Proteomes" id="UP000317378">
    <property type="component" value="Unassembled WGS sequence"/>
</dbReference>
<feature type="non-terminal residue" evidence="2">
    <location>
        <position position="71"/>
    </location>
</feature>
<name>A0A505D5D1_9ACTN</name>
<evidence type="ECO:0000313" key="2">
    <source>
        <dbReference type="EMBL" id="TPQ18944.1"/>
    </source>
</evidence>
<feature type="region of interest" description="Disordered" evidence="1">
    <location>
        <begin position="1"/>
        <end position="71"/>
    </location>
</feature>
<comment type="caution">
    <text evidence="2">The sequence shown here is derived from an EMBL/GenBank/DDBJ whole genome shotgun (WGS) entry which is preliminary data.</text>
</comment>
<dbReference type="EMBL" id="VCHX02000166">
    <property type="protein sequence ID" value="TPQ18944.1"/>
    <property type="molecule type" value="Genomic_DNA"/>
</dbReference>
<keyword evidence="3" id="KW-1185">Reference proteome</keyword>
<gene>
    <name evidence="2" type="ORF">FGD71_028030</name>
</gene>
<accession>A0A505D5D1</accession>
<sequence>MNDANHRETTATDPRVAVNDPRAAASGPRGAAADPRAAVAQAADDGRGRHRGPVSARDDESTPRGRHRKPA</sequence>
<organism evidence="2 3">
    <name type="scientific">Streptomyces sporangiiformans</name>
    <dbReference type="NCBI Taxonomy" id="2315329"/>
    <lineage>
        <taxon>Bacteria</taxon>
        <taxon>Bacillati</taxon>
        <taxon>Actinomycetota</taxon>
        <taxon>Actinomycetes</taxon>
        <taxon>Kitasatosporales</taxon>
        <taxon>Streptomycetaceae</taxon>
        <taxon>Streptomyces</taxon>
    </lineage>
</organism>
<dbReference type="AlphaFoldDB" id="A0A505D5D1"/>
<dbReference type="RefSeq" id="WP_140935953.1">
    <property type="nucleotide sequence ID" value="NZ_QXMJ01000166.1"/>
</dbReference>
<evidence type="ECO:0000256" key="1">
    <source>
        <dbReference type="SAM" id="MobiDB-lite"/>
    </source>
</evidence>
<proteinExistence type="predicted"/>
<feature type="compositionally biased region" description="Low complexity" evidence="1">
    <location>
        <begin position="20"/>
        <end position="43"/>
    </location>
</feature>
<protein>
    <submittedName>
        <fullName evidence="2">Uncharacterized protein</fullName>
    </submittedName>
</protein>
<feature type="compositionally biased region" description="Basic and acidic residues" evidence="1">
    <location>
        <begin position="1"/>
        <end position="10"/>
    </location>
</feature>